<protein>
    <recommendedName>
        <fullName evidence="4">DUF5673 domain-containing protein</fullName>
    </recommendedName>
</protein>
<dbReference type="Proteomes" id="UP000178999">
    <property type="component" value="Unassembled WGS sequence"/>
</dbReference>
<sequence>MPELQDQGTFKKPEQETILLSWRAQSRPFKRRSRDFYIKLVSVASLFGLVVFLIEGFMPILLMIALLFLFYVMSTIEPGMVEYQITNLGVKVGGHRTDWGFMGRFWFANRLGSHLLVIETGGIPGRMEMIIEKEMKEEIKKVVSEHLVFEQVPPSGLEKVVEWLSKRLPE</sequence>
<name>A0A1F8CTH4_9BACT</name>
<reference evidence="2 3" key="1">
    <citation type="journal article" date="2016" name="Nat. Commun.">
        <title>Thousands of microbial genomes shed light on interconnected biogeochemical processes in an aquifer system.</title>
        <authorList>
            <person name="Anantharaman K."/>
            <person name="Brown C.T."/>
            <person name="Hug L.A."/>
            <person name="Sharon I."/>
            <person name="Castelle C.J."/>
            <person name="Probst A.J."/>
            <person name="Thomas B.C."/>
            <person name="Singh A."/>
            <person name="Wilkins M.J."/>
            <person name="Karaoz U."/>
            <person name="Brodie E.L."/>
            <person name="Williams K.H."/>
            <person name="Hubbard S.S."/>
            <person name="Banfield J.F."/>
        </authorList>
    </citation>
    <scope>NUCLEOTIDE SEQUENCE [LARGE SCALE GENOMIC DNA]</scope>
</reference>
<keyword evidence="1" id="KW-0472">Membrane</keyword>
<evidence type="ECO:0000313" key="2">
    <source>
        <dbReference type="EMBL" id="OGM79582.1"/>
    </source>
</evidence>
<proteinExistence type="predicted"/>
<gene>
    <name evidence="2" type="ORF">A2382_02430</name>
</gene>
<dbReference type="STRING" id="1802538.A2382_02430"/>
<evidence type="ECO:0000313" key="3">
    <source>
        <dbReference type="Proteomes" id="UP000178999"/>
    </source>
</evidence>
<organism evidence="2 3">
    <name type="scientific">Candidatus Woesebacteria bacterium RIFOXYB1_FULL_38_16</name>
    <dbReference type="NCBI Taxonomy" id="1802538"/>
    <lineage>
        <taxon>Bacteria</taxon>
        <taxon>Candidatus Woeseibacteriota</taxon>
    </lineage>
</organism>
<keyword evidence="1" id="KW-1133">Transmembrane helix</keyword>
<evidence type="ECO:0008006" key="4">
    <source>
        <dbReference type="Google" id="ProtNLM"/>
    </source>
</evidence>
<dbReference type="AlphaFoldDB" id="A0A1F8CTH4"/>
<feature type="transmembrane region" description="Helical" evidence="1">
    <location>
        <begin position="36"/>
        <end position="54"/>
    </location>
</feature>
<keyword evidence="1" id="KW-0812">Transmembrane</keyword>
<accession>A0A1F8CTH4</accession>
<evidence type="ECO:0000256" key="1">
    <source>
        <dbReference type="SAM" id="Phobius"/>
    </source>
</evidence>
<dbReference type="EMBL" id="MGHY01000011">
    <property type="protein sequence ID" value="OGM79582.1"/>
    <property type="molecule type" value="Genomic_DNA"/>
</dbReference>
<comment type="caution">
    <text evidence="2">The sequence shown here is derived from an EMBL/GenBank/DDBJ whole genome shotgun (WGS) entry which is preliminary data.</text>
</comment>